<dbReference type="Proteomes" id="UP000179243">
    <property type="component" value="Unassembled WGS sequence"/>
</dbReference>
<gene>
    <name evidence="1" type="ORF">A2519_06205</name>
</gene>
<protein>
    <submittedName>
        <fullName evidence="1">Uncharacterized protein</fullName>
    </submittedName>
</protein>
<dbReference type="Gene3D" id="2.130.10.10">
    <property type="entry name" value="YVTN repeat-like/Quinoprotein amine dehydrogenase"/>
    <property type="match status" value="1"/>
</dbReference>
<name>A0A1F7F8K7_UNCRA</name>
<evidence type="ECO:0000313" key="1">
    <source>
        <dbReference type="EMBL" id="OGK02918.1"/>
    </source>
</evidence>
<reference evidence="1 2" key="1">
    <citation type="journal article" date="2016" name="Nat. Commun.">
        <title>Thousands of microbial genomes shed light on interconnected biogeochemical processes in an aquifer system.</title>
        <authorList>
            <person name="Anantharaman K."/>
            <person name="Brown C.T."/>
            <person name="Hug L.A."/>
            <person name="Sharon I."/>
            <person name="Castelle C.J."/>
            <person name="Probst A.J."/>
            <person name="Thomas B.C."/>
            <person name="Singh A."/>
            <person name="Wilkins M.J."/>
            <person name="Karaoz U."/>
            <person name="Brodie E.L."/>
            <person name="Williams K.H."/>
            <person name="Hubbard S.S."/>
            <person name="Banfield J.F."/>
        </authorList>
    </citation>
    <scope>NUCLEOTIDE SEQUENCE [LARGE SCALE GENOMIC DNA]</scope>
</reference>
<sequence>MKKTINKKIIFLFAMGLYTLAAGQSYFYLEKEMVGTTIGHRGKYAAIPRNENTGVHALVLSKGNIFYGGTQAMTGRSAWLFEGDVEKKDVYKVSCLKDKISGQSIITCLEYDAATSTVYGSTRNLRQGVWLPEFDFQEVTTNYSRDANKEKDVRPPAGHLFTFTSIEKVIDLGVAQEGEGVYSFVLYKPVNAIYGITDHWKLFKFDLKTKKSKIFVDLSPEDPVDGRSRFRFFGEKLIVDNKGNIWGTGLNGQFFTIDVQKDSMQYHEVFLPSIRGREQIGGVQSWVLASDGTIYGGTRADGILFSFDPEKKTCKNFGKPNYSSGMPGISVNKFGLLYMLAGTRDDKVHFMGFDLNGHNYIDFGIPHFNVPAASYWWRAYQLGPCFLYKDSVLVIGEDDRDGHVLFVATERKLPKQQRLQE</sequence>
<proteinExistence type="predicted"/>
<organism evidence="1 2">
    <name type="scientific">Candidatus Raymondbacteria bacterium RIFOXYD12_FULL_49_13</name>
    <dbReference type="NCBI Taxonomy" id="1817890"/>
    <lineage>
        <taxon>Bacteria</taxon>
        <taxon>Raymondiibacteriota</taxon>
    </lineage>
</organism>
<accession>A0A1F7F8K7</accession>
<evidence type="ECO:0000313" key="2">
    <source>
        <dbReference type="Proteomes" id="UP000179243"/>
    </source>
</evidence>
<dbReference type="InterPro" id="IPR015943">
    <property type="entry name" value="WD40/YVTN_repeat-like_dom_sf"/>
</dbReference>
<dbReference type="EMBL" id="MFYX01000100">
    <property type="protein sequence ID" value="OGK02918.1"/>
    <property type="molecule type" value="Genomic_DNA"/>
</dbReference>
<dbReference type="SUPFAM" id="SSF101898">
    <property type="entry name" value="NHL repeat"/>
    <property type="match status" value="1"/>
</dbReference>
<comment type="caution">
    <text evidence="1">The sequence shown here is derived from an EMBL/GenBank/DDBJ whole genome shotgun (WGS) entry which is preliminary data.</text>
</comment>
<dbReference type="AlphaFoldDB" id="A0A1F7F8K7"/>